<sequence length="190" mass="21174">MEDTMSSLEQWGYVLLLLYSFGGGYVGLVTAGVMSALGKMDLWLAIVVACAGNMLGSSLLAFLARYQKKELITFLSKHKRKIALSQIWLKRYGSWLIVFSKYIYGVKTIVPLAIGFSRFNLKTFLLINAFSCVVWAVIVGLCGYYASHWVIILLEKIDAHSYIVPFVLLGIGICVYLLIAQASKKVKKSL</sequence>
<feature type="transmembrane region" description="Helical" evidence="1">
    <location>
        <begin position="159"/>
        <end position="179"/>
    </location>
</feature>
<organism evidence="3 4">
    <name type="scientific">Helicobacter jaachi</name>
    <dbReference type="NCBI Taxonomy" id="1677920"/>
    <lineage>
        <taxon>Bacteria</taxon>
        <taxon>Pseudomonadati</taxon>
        <taxon>Campylobacterota</taxon>
        <taxon>Epsilonproteobacteria</taxon>
        <taxon>Campylobacterales</taxon>
        <taxon>Helicobacteraceae</taxon>
        <taxon>Helicobacter</taxon>
    </lineage>
</organism>
<keyword evidence="4" id="KW-1185">Reference proteome</keyword>
<dbReference type="AlphaFoldDB" id="A0A4U8TBF6"/>
<dbReference type="EMBL" id="JRPR02000001">
    <property type="protein sequence ID" value="TLD97215.1"/>
    <property type="molecule type" value="Genomic_DNA"/>
</dbReference>
<protein>
    <submittedName>
        <fullName evidence="3">DedA family protein</fullName>
    </submittedName>
</protein>
<keyword evidence="1" id="KW-0812">Transmembrane</keyword>
<accession>A0A4U8TBF6</accession>
<dbReference type="InterPro" id="IPR051311">
    <property type="entry name" value="DedA_domain"/>
</dbReference>
<dbReference type="Pfam" id="PF09335">
    <property type="entry name" value="VTT_dom"/>
    <property type="match status" value="1"/>
</dbReference>
<evidence type="ECO:0000313" key="3">
    <source>
        <dbReference type="EMBL" id="TLD97215.1"/>
    </source>
</evidence>
<dbReference type="STRING" id="1677920.LS71_01560"/>
<name>A0A4U8TBF6_9HELI</name>
<feature type="transmembrane region" description="Helical" evidence="1">
    <location>
        <begin position="12"/>
        <end position="36"/>
    </location>
</feature>
<keyword evidence="1" id="KW-1133">Transmembrane helix</keyword>
<evidence type="ECO:0000313" key="4">
    <source>
        <dbReference type="Proteomes" id="UP000029733"/>
    </source>
</evidence>
<evidence type="ECO:0000256" key="1">
    <source>
        <dbReference type="SAM" id="Phobius"/>
    </source>
</evidence>
<feature type="transmembrane region" description="Helical" evidence="1">
    <location>
        <begin position="124"/>
        <end position="147"/>
    </location>
</feature>
<dbReference type="RefSeq" id="WP_034352680.1">
    <property type="nucleotide sequence ID" value="NZ_JRPR02000001.1"/>
</dbReference>
<dbReference type="InterPro" id="IPR032816">
    <property type="entry name" value="VTT_dom"/>
</dbReference>
<keyword evidence="1" id="KW-0472">Membrane</keyword>
<dbReference type="OrthoDB" id="5372697at2"/>
<feature type="domain" description="VTT" evidence="2">
    <location>
        <begin position="28"/>
        <end position="144"/>
    </location>
</feature>
<feature type="transmembrane region" description="Helical" evidence="1">
    <location>
        <begin position="42"/>
        <end position="64"/>
    </location>
</feature>
<dbReference type="GO" id="GO:0005886">
    <property type="term" value="C:plasma membrane"/>
    <property type="evidence" value="ECO:0007669"/>
    <property type="project" value="TreeGrafter"/>
</dbReference>
<reference evidence="3 4" key="1">
    <citation type="journal article" date="2014" name="Genome Announc.">
        <title>Draft genome sequences of eight enterohepatic helicobacter species isolated from both laboratory and wild rodents.</title>
        <authorList>
            <person name="Sheh A."/>
            <person name="Shen Z."/>
            <person name="Fox J.G."/>
        </authorList>
    </citation>
    <scope>NUCLEOTIDE SEQUENCE [LARGE SCALE GENOMIC DNA]</scope>
    <source>
        <strain evidence="3 4">MIT 09-6949</strain>
    </source>
</reference>
<dbReference type="PANTHER" id="PTHR42709:SF2">
    <property type="entry name" value="INNER MEMBRANE PROTEIN YOHD"/>
    <property type="match status" value="1"/>
</dbReference>
<proteinExistence type="predicted"/>
<evidence type="ECO:0000259" key="2">
    <source>
        <dbReference type="Pfam" id="PF09335"/>
    </source>
</evidence>
<dbReference type="PANTHER" id="PTHR42709">
    <property type="entry name" value="ALKALINE PHOSPHATASE LIKE PROTEIN"/>
    <property type="match status" value="1"/>
</dbReference>
<comment type="caution">
    <text evidence="3">The sequence shown here is derived from an EMBL/GenBank/DDBJ whole genome shotgun (WGS) entry which is preliminary data.</text>
</comment>
<dbReference type="Proteomes" id="UP000029733">
    <property type="component" value="Unassembled WGS sequence"/>
</dbReference>
<gene>
    <name evidence="3" type="ORF">LS71_000160</name>
</gene>